<dbReference type="Pfam" id="PF13374">
    <property type="entry name" value="TPR_10"/>
    <property type="match status" value="1"/>
</dbReference>
<evidence type="ECO:0000313" key="2">
    <source>
        <dbReference type="EMBL" id="KAJ6257641.1"/>
    </source>
</evidence>
<dbReference type="Proteomes" id="UP001221413">
    <property type="component" value="Unassembled WGS sequence"/>
</dbReference>
<reference evidence="2" key="1">
    <citation type="submission" date="2023-01" db="EMBL/GenBank/DDBJ databases">
        <title>The chitinases involved in constricting ring structure development in the nematode-trapping fungus Drechslerella dactyloides.</title>
        <authorList>
            <person name="Wang R."/>
            <person name="Zhang L."/>
            <person name="Tang P."/>
            <person name="Li S."/>
            <person name="Liang L."/>
        </authorList>
    </citation>
    <scope>NUCLEOTIDE SEQUENCE</scope>
    <source>
        <strain evidence="2">YMF1.00031</strain>
    </source>
</reference>
<accession>A0AAD6IVN9</accession>
<evidence type="ECO:0000313" key="3">
    <source>
        <dbReference type="Proteomes" id="UP001221413"/>
    </source>
</evidence>
<dbReference type="SUPFAM" id="SSF52540">
    <property type="entry name" value="P-loop containing nucleoside triphosphate hydrolases"/>
    <property type="match status" value="1"/>
</dbReference>
<dbReference type="GO" id="GO:0009116">
    <property type="term" value="P:nucleoside metabolic process"/>
    <property type="evidence" value="ECO:0007669"/>
    <property type="project" value="InterPro"/>
</dbReference>
<dbReference type="EMBL" id="JAQGDS010000010">
    <property type="protein sequence ID" value="KAJ6257641.1"/>
    <property type="molecule type" value="Genomic_DNA"/>
</dbReference>
<feature type="compositionally biased region" description="Basic residues" evidence="1">
    <location>
        <begin position="938"/>
        <end position="952"/>
    </location>
</feature>
<dbReference type="PANTHER" id="PTHR46082:SF11">
    <property type="entry name" value="AAA+ ATPASE DOMAIN-CONTAINING PROTEIN-RELATED"/>
    <property type="match status" value="1"/>
</dbReference>
<protein>
    <submittedName>
        <fullName evidence="2">Kinesin light chain</fullName>
    </submittedName>
</protein>
<dbReference type="Pfam" id="PF13424">
    <property type="entry name" value="TPR_12"/>
    <property type="match status" value="1"/>
</dbReference>
<dbReference type="InterPro" id="IPR053137">
    <property type="entry name" value="NLR-like"/>
</dbReference>
<dbReference type="Gene3D" id="3.40.50.300">
    <property type="entry name" value="P-loop containing nucleotide triphosphate hydrolases"/>
    <property type="match status" value="1"/>
</dbReference>
<keyword evidence="3" id="KW-1185">Reference proteome</keyword>
<feature type="region of interest" description="Disordered" evidence="1">
    <location>
        <begin position="913"/>
        <end position="932"/>
    </location>
</feature>
<dbReference type="SUPFAM" id="SSF53167">
    <property type="entry name" value="Purine and uridine phosphorylases"/>
    <property type="match status" value="1"/>
</dbReference>
<organism evidence="2 3">
    <name type="scientific">Drechslerella dactyloides</name>
    <name type="common">Nematode-trapping fungus</name>
    <name type="synonym">Arthrobotrys dactyloides</name>
    <dbReference type="NCBI Taxonomy" id="74499"/>
    <lineage>
        <taxon>Eukaryota</taxon>
        <taxon>Fungi</taxon>
        <taxon>Dikarya</taxon>
        <taxon>Ascomycota</taxon>
        <taxon>Pezizomycotina</taxon>
        <taxon>Orbiliomycetes</taxon>
        <taxon>Orbiliales</taxon>
        <taxon>Orbiliaceae</taxon>
        <taxon>Drechslerella</taxon>
    </lineage>
</organism>
<dbReference type="InterPro" id="IPR011990">
    <property type="entry name" value="TPR-like_helical_dom_sf"/>
</dbReference>
<comment type="caution">
    <text evidence="2">The sequence shown here is derived from an EMBL/GenBank/DDBJ whole genome shotgun (WGS) entry which is preliminary data.</text>
</comment>
<dbReference type="InterPro" id="IPR027417">
    <property type="entry name" value="P-loop_NTPase"/>
</dbReference>
<dbReference type="Gene3D" id="1.25.40.10">
    <property type="entry name" value="Tetratricopeptide repeat domain"/>
    <property type="match status" value="1"/>
</dbReference>
<name>A0AAD6IVN9_DREDA</name>
<gene>
    <name evidence="2" type="ORF">Dda_7428</name>
</gene>
<feature type="region of interest" description="Disordered" evidence="1">
    <location>
        <begin position="937"/>
        <end position="958"/>
    </location>
</feature>
<evidence type="ECO:0000256" key="1">
    <source>
        <dbReference type="SAM" id="MobiDB-lite"/>
    </source>
</evidence>
<dbReference type="SUPFAM" id="SSF48452">
    <property type="entry name" value="TPR-like"/>
    <property type="match status" value="1"/>
</dbReference>
<proteinExistence type="predicted"/>
<dbReference type="AlphaFoldDB" id="A0AAD6IVN9"/>
<dbReference type="Gene3D" id="3.40.50.1580">
    <property type="entry name" value="Nucleoside phosphorylase domain"/>
    <property type="match status" value="1"/>
</dbReference>
<dbReference type="GO" id="GO:0003824">
    <property type="term" value="F:catalytic activity"/>
    <property type="evidence" value="ECO:0007669"/>
    <property type="project" value="InterPro"/>
</dbReference>
<sequence>MTRRLRPDEYTVGWICALTDELTAAQEMLDEEHQDLPANGNDTNVYSLGRIGDHNVVLACLPAGFMGAASAASVAMQMKATFPAIRFGLMVGIGGGVPHEGADIRLGDVVVSHPGKGHGGVVQYDFGRSTPDGFEHTGFLNAPPQILLSAVTKLRSNQDRGRSSLLPNLSKLSKLPKFALDKTRNDKLFNPTYQHIGGEDDCESCAVTEEIQREERTNKDIPMVHYGMIASANRVMRHGIERDATSSKFGRVLCFEMEAAGLINSFPCLVIRGICSYADSHKNKKWQPYAAGTAAAYAKELLLVLPAADVARIQTVDEVTQSERCFYLPFLRNRHFVGRSVELDMLKQKLLVNRDCQSVAISGLGGIGKTQLALHFVQFVKENCPELSVFWVQALSMEDFEQGCTEIAIALGILQAQESKEDVKKLVRQRLCAKTAGKWSLIVDNADDRDLLCELEQTEGLLAFLPESDDGLTIFTTRHGRGGGYGLVREVSSSKVPPSGLRNYLFAELEYLPLAITQAAAYLNTNKSSITEYLRLLRSTEQDAAVIMSTDFGDKTRYRNSSNAVAKTWTITFNKILEQDKTAADLLAFISCIEWKQIPYSILPTTRSETALTDVASAVGTLCSYSFLERRGDKLDMHRLVHLATRIWIHQKALEVETREAAIQHLRKVFPSDDHTNRKIWRDYLPHAAYILKDGQCQDTKEKSILFGLVGQCLYRDGKMNDAVLYMQKSRDWMDRSLAEDHPDRLTSQHELASAYLANWQIKKAIELLEDIVIIKERALAEDHPDRLASQHELAGAYLANGQTEKAIELLEHVVTIERALAEDHPRRLGSQHELACAYYTDGQTKGAIELIKHVVTTRAQTLAEDNPSRVVSETLLANIYKDLSRRSGTRRNPALEAPQAVPHASALITASDPSIGDQELDSNDLKGKASRPSVVRLKAKWLKRRRRKRPVKAYDKR</sequence>
<dbReference type="PANTHER" id="PTHR46082">
    <property type="entry name" value="ATP/GTP-BINDING PROTEIN-RELATED"/>
    <property type="match status" value="1"/>
</dbReference>
<dbReference type="InterPro" id="IPR035994">
    <property type="entry name" value="Nucleoside_phosphorylase_sf"/>
</dbReference>